<sequence length="64" mass="7384">MAFSLDFCEARAREAAEAGSNAVLDNVRDRELRSEAAWRSMADQLEQVEKNRRQREDEKAAQEQ</sequence>
<gene>
    <name evidence="1" type="ORF">MTR64_13210</name>
</gene>
<organism evidence="1 2">
    <name type="scientific">Novosphingobium album</name>
    <name type="common">ex Hu et al. 2023</name>
    <dbReference type="NCBI Taxonomy" id="2930093"/>
    <lineage>
        <taxon>Bacteria</taxon>
        <taxon>Pseudomonadati</taxon>
        <taxon>Pseudomonadota</taxon>
        <taxon>Alphaproteobacteria</taxon>
        <taxon>Sphingomonadales</taxon>
        <taxon>Sphingomonadaceae</taxon>
        <taxon>Novosphingobium</taxon>
    </lineage>
</organism>
<evidence type="ECO:0000313" key="2">
    <source>
        <dbReference type="Proteomes" id="UP001162880"/>
    </source>
</evidence>
<name>A0ABT0B3R0_9SPHN</name>
<proteinExistence type="predicted"/>
<protein>
    <submittedName>
        <fullName evidence="1">Uncharacterized protein</fullName>
    </submittedName>
</protein>
<dbReference type="RefSeq" id="WP_243994549.1">
    <property type="nucleotide sequence ID" value="NZ_JALHLE010000019.1"/>
</dbReference>
<keyword evidence="2" id="KW-1185">Reference proteome</keyword>
<comment type="caution">
    <text evidence="1">The sequence shown here is derived from an EMBL/GenBank/DDBJ whole genome shotgun (WGS) entry which is preliminary data.</text>
</comment>
<dbReference type="Proteomes" id="UP001162880">
    <property type="component" value="Unassembled WGS sequence"/>
</dbReference>
<evidence type="ECO:0000313" key="1">
    <source>
        <dbReference type="EMBL" id="MCJ2179529.1"/>
    </source>
</evidence>
<accession>A0ABT0B3R0</accession>
<reference evidence="1" key="1">
    <citation type="submission" date="2022-03" db="EMBL/GenBank/DDBJ databases">
        <title>Identification of a novel bacterium isolated from mangrove sediments.</title>
        <authorList>
            <person name="Pan X."/>
        </authorList>
    </citation>
    <scope>NUCLEOTIDE SEQUENCE</scope>
    <source>
        <strain evidence="1">B2580</strain>
    </source>
</reference>
<dbReference type="EMBL" id="JALHLE010000019">
    <property type="protein sequence ID" value="MCJ2179529.1"/>
    <property type="molecule type" value="Genomic_DNA"/>
</dbReference>